<dbReference type="GO" id="GO:0009536">
    <property type="term" value="C:plastid"/>
    <property type="evidence" value="ECO:0007669"/>
    <property type="project" value="UniProtKB-SubCell"/>
</dbReference>
<dbReference type="InterPro" id="IPR006843">
    <property type="entry name" value="PAP/fibrillin_dom"/>
</dbReference>
<feature type="compositionally biased region" description="Low complexity" evidence="3">
    <location>
        <begin position="110"/>
        <end position="121"/>
    </location>
</feature>
<dbReference type="PANTHER" id="PTHR31906">
    <property type="entry name" value="PLASTID-LIPID-ASSOCIATED PROTEIN 4, CHLOROPLASTIC-RELATED"/>
    <property type="match status" value="1"/>
</dbReference>
<keyword evidence="6" id="KW-1185">Reference proteome</keyword>
<feature type="compositionally biased region" description="Polar residues" evidence="3">
    <location>
        <begin position="95"/>
        <end position="105"/>
    </location>
</feature>
<accession>A0AAW1Q0R3</accession>
<feature type="region of interest" description="Disordered" evidence="3">
    <location>
        <begin position="235"/>
        <end position="270"/>
    </location>
</feature>
<evidence type="ECO:0000256" key="2">
    <source>
        <dbReference type="ARBA" id="ARBA00022640"/>
    </source>
</evidence>
<dbReference type="EMBL" id="JALJOR010000006">
    <property type="protein sequence ID" value="KAK9815485.1"/>
    <property type="molecule type" value="Genomic_DNA"/>
</dbReference>
<dbReference type="Proteomes" id="UP001489004">
    <property type="component" value="Unassembled WGS sequence"/>
</dbReference>
<comment type="caution">
    <text evidence="5">The sequence shown here is derived from an EMBL/GenBank/DDBJ whole genome shotgun (WGS) entry which is preliminary data.</text>
</comment>
<feature type="domain" description="Plastid lipid-associated protein/fibrillin conserved" evidence="4">
    <location>
        <begin position="276"/>
        <end position="489"/>
    </location>
</feature>
<organism evidence="5 6">
    <name type="scientific">[Myrmecia] bisecta</name>
    <dbReference type="NCBI Taxonomy" id="41462"/>
    <lineage>
        <taxon>Eukaryota</taxon>
        <taxon>Viridiplantae</taxon>
        <taxon>Chlorophyta</taxon>
        <taxon>core chlorophytes</taxon>
        <taxon>Trebouxiophyceae</taxon>
        <taxon>Trebouxiales</taxon>
        <taxon>Trebouxiaceae</taxon>
        <taxon>Myrmecia</taxon>
    </lineage>
</organism>
<evidence type="ECO:0000313" key="6">
    <source>
        <dbReference type="Proteomes" id="UP001489004"/>
    </source>
</evidence>
<evidence type="ECO:0000313" key="5">
    <source>
        <dbReference type="EMBL" id="KAK9815485.1"/>
    </source>
</evidence>
<keyword evidence="2" id="KW-0934">Plastid</keyword>
<evidence type="ECO:0000256" key="1">
    <source>
        <dbReference type="ARBA" id="ARBA00004474"/>
    </source>
</evidence>
<dbReference type="InterPro" id="IPR039633">
    <property type="entry name" value="PAP"/>
</dbReference>
<sequence>MQLNNVRPLEARPRASQQPLPGRPACSLPCLQRRSRAGHDRRMLTTRAAYSPGGNPDELVVKGEVGNPADTISGTRAVPAEQLVKADVGKPEETPQLNPNKVPTNKKSTKATGTKATATKATARKQASRGAETAKETVEEGADAVQRAAGGTSRQLRDGIEDASEAVQEGIDNVEEGIEEAIDDAPKEVRDAVQSGVDTAADVVDDVREALDDAPEPREMAQAAVDGMADAINSAKSTAQSALQPGPSAPYQSTPLTSLPAYPPASDEEGSKGAYFKTRLLYSIAGLDRGFAANTEAANMVEDAVSALVSASEPVSLAWTAQEGQAQSTLAQLNGTWRLLYSSAFTTGSLGGKQPGPSVVGSPFALGQVYQAISAYTARLDNIVELYSRINLPALPGMPKVPPVVVTASLKHNFEALGGSTCQITFEDVEVKATGGLGGVLGNLPEFSLPQLPEPFRPSKQQRTSLFDLLYLDDDMRITRGSRGELRIFTRT</sequence>
<dbReference type="Gene3D" id="1.20.120.20">
    <property type="entry name" value="Apolipoprotein"/>
    <property type="match status" value="1"/>
</dbReference>
<name>A0AAW1Q0R3_9CHLO</name>
<reference evidence="5 6" key="1">
    <citation type="journal article" date="2024" name="Nat. Commun.">
        <title>Phylogenomics reveals the evolutionary origins of lichenization in chlorophyte algae.</title>
        <authorList>
            <person name="Puginier C."/>
            <person name="Libourel C."/>
            <person name="Otte J."/>
            <person name="Skaloud P."/>
            <person name="Haon M."/>
            <person name="Grisel S."/>
            <person name="Petersen M."/>
            <person name="Berrin J.G."/>
            <person name="Delaux P.M."/>
            <person name="Dal Grande F."/>
            <person name="Keller J."/>
        </authorList>
    </citation>
    <scope>NUCLEOTIDE SEQUENCE [LARGE SCALE GENOMIC DNA]</scope>
    <source>
        <strain evidence="5 6">SAG 2043</strain>
    </source>
</reference>
<evidence type="ECO:0000256" key="3">
    <source>
        <dbReference type="SAM" id="MobiDB-lite"/>
    </source>
</evidence>
<dbReference type="Pfam" id="PF04755">
    <property type="entry name" value="PAP_fibrillin"/>
    <property type="match status" value="1"/>
</dbReference>
<feature type="region of interest" description="Disordered" evidence="3">
    <location>
        <begin position="1"/>
        <end position="28"/>
    </location>
</feature>
<proteinExistence type="predicted"/>
<dbReference type="AlphaFoldDB" id="A0AAW1Q0R3"/>
<gene>
    <name evidence="5" type="ORF">WJX72_004499</name>
</gene>
<evidence type="ECO:0000259" key="4">
    <source>
        <dbReference type="Pfam" id="PF04755"/>
    </source>
</evidence>
<protein>
    <recommendedName>
        <fullName evidence="4">Plastid lipid-associated protein/fibrillin conserved domain-containing protein</fullName>
    </recommendedName>
</protein>
<comment type="subcellular location">
    <subcellularLocation>
        <location evidence="1">Plastid</location>
    </subcellularLocation>
</comment>
<feature type="region of interest" description="Disordered" evidence="3">
    <location>
        <begin position="65"/>
        <end position="163"/>
    </location>
</feature>